<dbReference type="AlphaFoldDB" id="A0A9W5X7Z6"/>
<dbReference type="PANTHER" id="PTHR37828">
    <property type="entry name" value="GSR2449 PROTEIN"/>
    <property type="match status" value="1"/>
</dbReference>
<sequence length="87" mass="10056">MKYFAAISPMLDEEKSTLYRPDHLNYLQKLQDEGRIFAKGRFADGTGGLVIYKADNLAEVEKVVKQDPYVVKGARSYEIHEWEMTQN</sequence>
<dbReference type="RefSeq" id="WP_188725843.1">
    <property type="nucleotide sequence ID" value="NZ_BMJD01000060.1"/>
</dbReference>
<dbReference type="SUPFAM" id="SSF54909">
    <property type="entry name" value="Dimeric alpha+beta barrel"/>
    <property type="match status" value="1"/>
</dbReference>
<reference evidence="3" key="2">
    <citation type="submission" date="2020-09" db="EMBL/GenBank/DDBJ databases">
        <authorList>
            <person name="Sun Q."/>
            <person name="Zhou Y."/>
        </authorList>
    </citation>
    <scope>NUCLEOTIDE SEQUENCE</scope>
    <source>
        <strain evidence="3">CGMCC 1.15454</strain>
    </source>
</reference>
<proteinExistence type="inferred from homology"/>
<reference evidence="3" key="1">
    <citation type="journal article" date="2014" name="Int. J. Syst. Evol. Microbiol.">
        <title>Complete genome sequence of Corynebacterium casei LMG S-19264T (=DSM 44701T), isolated from a smear-ripened cheese.</title>
        <authorList>
            <consortium name="US DOE Joint Genome Institute (JGI-PGF)"/>
            <person name="Walter F."/>
            <person name="Albersmeier A."/>
            <person name="Kalinowski J."/>
            <person name="Ruckert C."/>
        </authorList>
    </citation>
    <scope>NUCLEOTIDE SEQUENCE</scope>
    <source>
        <strain evidence="3">CGMCC 1.15454</strain>
    </source>
</reference>
<evidence type="ECO:0000313" key="3">
    <source>
        <dbReference type="EMBL" id="GGB60574.1"/>
    </source>
</evidence>
<name>A0A9W5X7Z6_9BACI</name>
<evidence type="ECO:0000313" key="4">
    <source>
        <dbReference type="Proteomes" id="UP000621492"/>
    </source>
</evidence>
<comment type="caution">
    <text evidence="3">The sequence shown here is derived from an EMBL/GenBank/DDBJ whole genome shotgun (WGS) entry which is preliminary data.</text>
</comment>
<feature type="domain" description="YCII-related" evidence="2">
    <location>
        <begin position="7"/>
        <end position="83"/>
    </location>
</feature>
<dbReference type="InterPro" id="IPR011008">
    <property type="entry name" value="Dimeric_a/b-barrel"/>
</dbReference>
<accession>A0A9W5X7Z6</accession>
<gene>
    <name evidence="3" type="ORF">GCM10011409_42410</name>
</gene>
<dbReference type="Proteomes" id="UP000621492">
    <property type="component" value="Unassembled WGS sequence"/>
</dbReference>
<dbReference type="InterPro" id="IPR005545">
    <property type="entry name" value="YCII"/>
</dbReference>
<dbReference type="Gene3D" id="3.30.70.1060">
    <property type="entry name" value="Dimeric alpha+beta barrel"/>
    <property type="match status" value="1"/>
</dbReference>
<dbReference type="EMBL" id="BMJD01000060">
    <property type="protein sequence ID" value="GGB60574.1"/>
    <property type="molecule type" value="Genomic_DNA"/>
</dbReference>
<comment type="similarity">
    <text evidence="1">Belongs to the YciI family.</text>
</comment>
<dbReference type="PANTHER" id="PTHR37828:SF1">
    <property type="entry name" value="YCII-RELATED DOMAIN-CONTAINING PROTEIN"/>
    <property type="match status" value="1"/>
</dbReference>
<evidence type="ECO:0000256" key="1">
    <source>
        <dbReference type="ARBA" id="ARBA00007689"/>
    </source>
</evidence>
<evidence type="ECO:0000259" key="2">
    <source>
        <dbReference type="Pfam" id="PF03795"/>
    </source>
</evidence>
<organism evidence="3 4">
    <name type="scientific">Lentibacillus populi</name>
    <dbReference type="NCBI Taxonomy" id="1827502"/>
    <lineage>
        <taxon>Bacteria</taxon>
        <taxon>Bacillati</taxon>
        <taxon>Bacillota</taxon>
        <taxon>Bacilli</taxon>
        <taxon>Bacillales</taxon>
        <taxon>Bacillaceae</taxon>
        <taxon>Lentibacillus</taxon>
    </lineage>
</organism>
<protein>
    <recommendedName>
        <fullName evidence="2">YCII-related domain-containing protein</fullName>
    </recommendedName>
</protein>
<dbReference type="Pfam" id="PF03795">
    <property type="entry name" value="YCII"/>
    <property type="match status" value="1"/>
</dbReference>
<keyword evidence="4" id="KW-1185">Reference proteome</keyword>